<dbReference type="PANTHER" id="PTHR11438">
    <property type="entry name" value="PROENKEPHALIN"/>
    <property type="match status" value="1"/>
</dbReference>
<dbReference type="GO" id="GO:0043679">
    <property type="term" value="C:axon terminus"/>
    <property type="evidence" value="ECO:0007669"/>
    <property type="project" value="TreeGrafter"/>
</dbReference>
<sequence length="300" mass="32910">MDNGLSVQRIACIQLLRPGESTRALSPSSRRGLFMSPEFSTSRWFLTIATFWCKPDNTFLLLKTSADIIEHIDLRAHGADLEPVFGADSERVCRSNSQGGLRESLCIQECEGSLTTRKNLDLCKDVLQGNGADALTDEDRAIIDGTSLDEQPEEELAKRYGGFMKRYGGFMKKSGEAGAEAADESQEIMGKRYGGFMKKDGEGSLNALKKLLAAAVGDDGSDGPAVKRYGGFMRAVTRSSDLEDGVKALQKRYGGFMRRVGSPNWDEYQKRYGGFLKRSWGSGGETGSPITEKRYGGFMD</sequence>
<evidence type="ECO:0000256" key="7">
    <source>
        <dbReference type="ARBA" id="ARBA00023205"/>
    </source>
</evidence>
<evidence type="ECO:0000256" key="5">
    <source>
        <dbReference type="ARBA" id="ARBA00022901"/>
    </source>
</evidence>
<dbReference type="GO" id="GO:0043025">
    <property type="term" value="C:neuronal cell body"/>
    <property type="evidence" value="ECO:0007669"/>
    <property type="project" value="TreeGrafter"/>
</dbReference>
<keyword evidence="3" id="KW-0964">Secreted</keyword>
<comment type="caution">
    <text evidence="9">The sequence shown here is derived from an EMBL/GenBank/DDBJ whole genome shotgun (WGS) entry which is preliminary data.</text>
</comment>
<evidence type="ECO:0008006" key="11">
    <source>
        <dbReference type="Google" id="ProtNLM"/>
    </source>
</evidence>
<keyword evidence="7" id="KW-0257">Endorphin</keyword>
<reference evidence="9" key="1">
    <citation type="thesis" date="2021" institute="BYU ScholarsArchive" country="Provo, UT, USA">
        <title>Applications of and Algorithms for Genome Assembly and Genomic Analyses with an Emphasis on Marine Teleosts.</title>
        <authorList>
            <person name="Pickett B.D."/>
        </authorList>
    </citation>
    <scope>NUCLEOTIDE SEQUENCE</scope>
    <source>
        <strain evidence="9">HI-2016</strain>
    </source>
</reference>
<protein>
    <recommendedName>
        <fullName evidence="11">Synenkephalin</fullName>
    </recommendedName>
</protein>
<accession>A0A8T2PVB7</accession>
<keyword evidence="6" id="KW-1015">Disulfide bond</keyword>
<dbReference type="OrthoDB" id="9928775at2759"/>
<evidence type="ECO:0000256" key="6">
    <source>
        <dbReference type="ARBA" id="ARBA00023157"/>
    </source>
</evidence>
<evidence type="ECO:0000256" key="1">
    <source>
        <dbReference type="ARBA" id="ARBA00004613"/>
    </source>
</evidence>
<dbReference type="GO" id="GO:0005576">
    <property type="term" value="C:extracellular region"/>
    <property type="evidence" value="ECO:0007669"/>
    <property type="project" value="UniProtKB-SubCell"/>
</dbReference>
<dbReference type="GO" id="GO:0007218">
    <property type="term" value="P:neuropeptide signaling pathway"/>
    <property type="evidence" value="ECO:0007669"/>
    <property type="project" value="UniProtKB-KW"/>
</dbReference>
<dbReference type="PANTHER" id="PTHR11438:SF3">
    <property type="entry name" value="PROENKEPHALIN-A"/>
    <property type="match status" value="1"/>
</dbReference>
<evidence type="ECO:0000313" key="10">
    <source>
        <dbReference type="Proteomes" id="UP000824540"/>
    </source>
</evidence>
<keyword evidence="4" id="KW-0165">Cleavage on pair of basic residues</keyword>
<dbReference type="GO" id="GO:0030425">
    <property type="term" value="C:dendrite"/>
    <property type="evidence" value="ECO:0007669"/>
    <property type="project" value="TreeGrafter"/>
</dbReference>
<keyword evidence="10" id="KW-1185">Reference proteome</keyword>
<dbReference type="GO" id="GO:0007600">
    <property type="term" value="P:sensory perception"/>
    <property type="evidence" value="ECO:0007669"/>
    <property type="project" value="TreeGrafter"/>
</dbReference>
<gene>
    <name evidence="9" type="ORF">JZ751_000056</name>
</gene>
<evidence type="ECO:0000256" key="2">
    <source>
        <dbReference type="ARBA" id="ARBA00008543"/>
    </source>
</evidence>
<dbReference type="Proteomes" id="UP000824540">
    <property type="component" value="Unassembled WGS sequence"/>
</dbReference>
<dbReference type="GO" id="GO:0031628">
    <property type="term" value="F:opioid receptor binding"/>
    <property type="evidence" value="ECO:0007669"/>
    <property type="project" value="TreeGrafter"/>
</dbReference>
<evidence type="ECO:0000256" key="8">
    <source>
        <dbReference type="ARBA" id="ARBA00023320"/>
    </source>
</evidence>
<dbReference type="GO" id="GO:0007268">
    <property type="term" value="P:chemical synaptic transmission"/>
    <property type="evidence" value="ECO:0007669"/>
    <property type="project" value="TreeGrafter"/>
</dbReference>
<name>A0A8T2PVB7_9TELE</name>
<keyword evidence="8" id="KW-0527">Neuropeptide</keyword>
<dbReference type="GO" id="GO:0001515">
    <property type="term" value="F:opioid peptide activity"/>
    <property type="evidence" value="ECO:0007669"/>
    <property type="project" value="UniProtKB-KW"/>
</dbReference>
<evidence type="ECO:0000256" key="4">
    <source>
        <dbReference type="ARBA" id="ARBA00022685"/>
    </source>
</evidence>
<evidence type="ECO:0000256" key="3">
    <source>
        <dbReference type="ARBA" id="ARBA00022525"/>
    </source>
</evidence>
<keyword evidence="5" id="KW-0555">Opioid peptide</keyword>
<comment type="subcellular location">
    <subcellularLocation>
        <location evidence="1">Secreted</location>
    </subcellularLocation>
</comment>
<evidence type="ECO:0000313" key="9">
    <source>
        <dbReference type="EMBL" id="KAG9355218.1"/>
    </source>
</evidence>
<comment type="similarity">
    <text evidence="2">Belongs to the opioid neuropeptide precursor family.</text>
</comment>
<dbReference type="AlphaFoldDB" id="A0A8T2PVB7"/>
<dbReference type="EMBL" id="JAFBMS010000001">
    <property type="protein sequence ID" value="KAG9355218.1"/>
    <property type="molecule type" value="Genomic_DNA"/>
</dbReference>
<proteinExistence type="inferred from homology"/>
<dbReference type="InterPro" id="IPR006024">
    <property type="entry name" value="Opioid_neupept"/>
</dbReference>
<organism evidence="9 10">
    <name type="scientific">Albula glossodonta</name>
    <name type="common">roundjaw bonefish</name>
    <dbReference type="NCBI Taxonomy" id="121402"/>
    <lineage>
        <taxon>Eukaryota</taxon>
        <taxon>Metazoa</taxon>
        <taxon>Chordata</taxon>
        <taxon>Craniata</taxon>
        <taxon>Vertebrata</taxon>
        <taxon>Euteleostomi</taxon>
        <taxon>Actinopterygii</taxon>
        <taxon>Neopterygii</taxon>
        <taxon>Teleostei</taxon>
        <taxon>Albuliformes</taxon>
        <taxon>Albulidae</taxon>
        <taxon>Albula</taxon>
    </lineage>
</organism>
<dbReference type="GO" id="GO:0005886">
    <property type="term" value="C:plasma membrane"/>
    <property type="evidence" value="ECO:0007669"/>
    <property type="project" value="TreeGrafter"/>
</dbReference>